<feature type="transmembrane region" description="Helical" evidence="8">
    <location>
        <begin position="210"/>
        <end position="229"/>
    </location>
</feature>
<keyword evidence="7 8" id="KW-0472">Membrane</keyword>
<accession>K1KLC4</accession>
<evidence type="ECO:0000313" key="10">
    <source>
        <dbReference type="EMBL" id="EKB44965.1"/>
    </source>
</evidence>
<evidence type="ECO:0000256" key="8">
    <source>
        <dbReference type="SAM" id="Phobius"/>
    </source>
</evidence>
<evidence type="ECO:0000256" key="2">
    <source>
        <dbReference type="ARBA" id="ARBA00005745"/>
    </source>
</evidence>
<evidence type="ECO:0000256" key="6">
    <source>
        <dbReference type="ARBA" id="ARBA00022989"/>
    </source>
</evidence>
<reference evidence="10 11" key="1">
    <citation type="journal article" date="2012" name="J. Bacteriol.">
        <title>Draft Genome Sequence of Bacillus isronensis Strain B3W22, Isolated from the Upper Atmosphere.</title>
        <authorList>
            <person name="Shivaji S."/>
            <person name="Ara S."/>
            <person name="Singh S.K."/>
            <person name="Bandi S."/>
            <person name="Singh A."/>
            <person name="Pinnaka A.K."/>
        </authorList>
    </citation>
    <scope>NUCLEOTIDE SEQUENCE [LARGE SCALE GENOMIC DNA]</scope>
    <source>
        <strain evidence="10 11">B3W22</strain>
    </source>
</reference>
<dbReference type="InterPro" id="IPR003004">
    <property type="entry name" value="GspF/PilC"/>
</dbReference>
<dbReference type="PANTHER" id="PTHR30012:SF0">
    <property type="entry name" value="TYPE II SECRETION SYSTEM PROTEIN F-RELATED"/>
    <property type="match status" value="1"/>
</dbReference>
<feature type="transmembrane region" description="Helical" evidence="8">
    <location>
        <begin position="366"/>
        <end position="388"/>
    </location>
</feature>
<evidence type="ECO:0000256" key="7">
    <source>
        <dbReference type="ARBA" id="ARBA00023136"/>
    </source>
</evidence>
<comment type="subcellular location">
    <subcellularLocation>
        <location evidence="1">Cell inner membrane</location>
        <topology evidence="1">Multi-pass membrane protein</topology>
    </subcellularLocation>
</comment>
<evidence type="ECO:0000256" key="1">
    <source>
        <dbReference type="ARBA" id="ARBA00004429"/>
    </source>
</evidence>
<feature type="domain" description="Type II secretion system protein GspF" evidence="9">
    <location>
        <begin position="262"/>
        <end position="383"/>
    </location>
</feature>
<evidence type="ECO:0000256" key="5">
    <source>
        <dbReference type="ARBA" id="ARBA00022692"/>
    </source>
</evidence>
<gene>
    <name evidence="10" type="primary">epsF</name>
    <name evidence="10" type="ORF">B857_02087</name>
</gene>
<dbReference type="PATRIC" id="fig|1224748.3.peg.2067"/>
<dbReference type="AlphaFoldDB" id="K1KLC4"/>
<feature type="domain" description="Type II secretion system protein GspF" evidence="9">
    <location>
        <begin position="57"/>
        <end position="180"/>
    </location>
</feature>
<protein>
    <submittedName>
        <fullName evidence="10">Cholera toxin secretion protein epsF</fullName>
    </submittedName>
</protein>
<organism evidence="10 11">
    <name type="scientific">Solibacillus isronensis B3W22</name>
    <dbReference type="NCBI Taxonomy" id="1224748"/>
    <lineage>
        <taxon>Bacteria</taxon>
        <taxon>Bacillati</taxon>
        <taxon>Bacillota</taxon>
        <taxon>Bacilli</taxon>
        <taxon>Bacillales</taxon>
        <taxon>Caryophanaceae</taxon>
        <taxon>Solibacillus</taxon>
    </lineage>
</organism>
<dbReference type="InterPro" id="IPR018076">
    <property type="entry name" value="T2SS_GspF_dom"/>
</dbReference>
<evidence type="ECO:0000256" key="4">
    <source>
        <dbReference type="ARBA" id="ARBA00022519"/>
    </source>
</evidence>
<name>K1KLC4_9BACL</name>
<proteinExistence type="inferred from homology"/>
<dbReference type="InterPro" id="IPR042094">
    <property type="entry name" value="T2SS_GspF_sf"/>
</dbReference>
<evidence type="ECO:0000256" key="3">
    <source>
        <dbReference type="ARBA" id="ARBA00022475"/>
    </source>
</evidence>
<keyword evidence="11" id="KW-1185">Reference proteome</keyword>
<comment type="similarity">
    <text evidence="2">Belongs to the GSP F family.</text>
</comment>
<keyword evidence="3" id="KW-1003">Cell membrane</keyword>
<evidence type="ECO:0000313" key="11">
    <source>
        <dbReference type="Proteomes" id="UP000004738"/>
    </source>
</evidence>
<comment type="caution">
    <text evidence="10">The sequence shown here is derived from an EMBL/GenBank/DDBJ whole genome shotgun (WGS) entry which is preliminary data.</text>
</comment>
<dbReference type="Gene3D" id="1.20.81.30">
    <property type="entry name" value="Type II secretion system (T2SS), domain F"/>
    <property type="match status" value="2"/>
</dbReference>
<feature type="transmembrane region" description="Helical" evidence="8">
    <location>
        <begin position="157"/>
        <end position="179"/>
    </location>
</feature>
<sequence>MGVTQKGTIDASNKTAAITKLREKGINPREIEESKSILHMDIKFGSGKIKTQDFVIYCRQFATLIRAGVSLVEATNILAKQSTSKPLKKALEKVEEDVRAGIPFSDAVQKHPKVFPELFVNMMRSGEATGNIDDTLERLANSYEKSFRLIKKVQSTLTYPVMLLILIVVVVFFMLIFIVPTFVESFESMNAELPTLTVWTVALGEWLRKYWWLPIGAVVIGTTVFQHLYRNNKQFNYTVHYMLLKMPIFGPLLQKTAIARLTRNLSSLFSSAVPILHALTISQKVSGNPVVGKVVLDARASLEKGSTLTEPLEKSWIFPPMVTSMTRIGESTGSLDYMLEKIADFYEEEVDRNVDTLKSLIEPLMIVLLAGAVGIIVAAIFLPMFSLYEQM</sequence>
<dbReference type="Proteomes" id="UP000004738">
    <property type="component" value="Unassembled WGS sequence"/>
</dbReference>
<dbReference type="EMBL" id="AMCK01000010">
    <property type="protein sequence ID" value="EKB44965.1"/>
    <property type="molecule type" value="Genomic_DNA"/>
</dbReference>
<keyword evidence="6 8" id="KW-1133">Transmembrane helix</keyword>
<dbReference type="Pfam" id="PF00482">
    <property type="entry name" value="T2SSF"/>
    <property type="match status" value="2"/>
</dbReference>
<dbReference type="PANTHER" id="PTHR30012">
    <property type="entry name" value="GENERAL SECRETION PATHWAY PROTEIN"/>
    <property type="match status" value="1"/>
</dbReference>
<dbReference type="FunFam" id="1.20.81.30:FF:000001">
    <property type="entry name" value="Type II secretion system protein F"/>
    <property type="match status" value="2"/>
</dbReference>
<keyword evidence="5 8" id="KW-0812">Transmembrane</keyword>
<dbReference type="GO" id="GO:0005886">
    <property type="term" value="C:plasma membrane"/>
    <property type="evidence" value="ECO:0007669"/>
    <property type="project" value="UniProtKB-SubCell"/>
</dbReference>
<dbReference type="PRINTS" id="PR00812">
    <property type="entry name" value="BCTERIALGSPF"/>
</dbReference>
<evidence type="ECO:0000259" key="9">
    <source>
        <dbReference type="Pfam" id="PF00482"/>
    </source>
</evidence>
<keyword evidence="4" id="KW-0997">Cell inner membrane</keyword>